<dbReference type="EMBL" id="FOHS01000003">
    <property type="protein sequence ID" value="SET71400.1"/>
    <property type="molecule type" value="Genomic_DNA"/>
</dbReference>
<gene>
    <name evidence="1" type="ORF">SAMN04487998_2458</name>
</gene>
<protein>
    <recommendedName>
        <fullName evidence="3">Lipoprotein</fullName>
    </recommendedName>
</protein>
<accession>A0A1I0GK76</accession>
<evidence type="ECO:0008006" key="3">
    <source>
        <dbReference type="Google" id="ProtNLM"/>
    </source>
</evidence>
<proteinExistence type="predicted"/>
<organism evidence="1 2">
    <name type="scientific">Hymenobacter actinosclerus</name>
    <dbReference type="NCBI Taxonomy" id="82805"/>
    <lineage>
        <taxon>Bacteria</taxon>
        <taxon>Pseudomonadati</taxon>
        <taxon>Bacteroidota</taxon>
        <taxon>Cytophagia</taxon>
        <taxon>Cytophagales</taxon>
        <taxon>Hymenobacteraceae</taxon>
        <taxon>Hymenobacter</taxon>
    </lineage>
</organism>
<evidence type="ECO:0000313" key="2">
    <source>
        <dbReference type="Proteomes" id="UP000198697"/>
    </source>
</evidence>
<sequence length="232" mass="24611">MQHPLICLLAGGMLISAGCQSGPATPAAGIVETPVAADTTAAAAVLAAPTADKPAAAPAAADSLAAVRRFVPAGYQVLATLSGDLNRDAYPDRLVALDTLQPDSLRPQSEARRPLLVLTGQPGGGYRLAARNDEAVMCGNCGGMMGDPFQQLVIKNGYFSVEHYGGSGWRWTHIVTFRYDPADRHWYLHRAGGDSFHAADPEKVKTHVETVRDFGRVRFEHYTGNLGQAEGG</sequence>
<keyword evidence="2" id="KW-1185">Reference proteome</keyword>
<dbReference type="RefSeq" id="WP_177189804.1">
    <property type="nucleotide sequence ID" value="NZ_FOHS01000003.1"/>
</dbReference>
<evidence type="ECO:0000313" key="1">
    <source>
        <dbReference type="EMBL" id="SET71400.1"/>
    </source>
</evidence>
<dbReference type="Proteomes" id="UP000198697">
    <property type="component" value="Unassembled WGS sequence"/>
</dbReference>
<dbReference type="AlphaFoldDB" id="A0A1I0GK76"/>
<name>A0A1I0GK76_9BACT</name>
<reference evidence="2" key="1">
    <citation type="submission" date="2016-10" db="EMBL/GenBank/DDBJ databases">
        <authorList>
            <person name="Varghese N."/>
            <person name="Submissions S."/>
        </authorList>
    </citation>
    <scope>NUCLEOTIDE SEQUENCE [LARGE SCALE GENOMIC DNA]</scope>
    <source>
        <strain evidence="2">DSM 15310</strain>
    </source>
</reference>